<evidence type="ECO:0000259" key="1">
    <source>
        <dbReference type="Pfam" id="PF17648"/>
    </source>
</evidence>
<keyword evidence="3" id="KW-1185">Reference proteome</keyword>
<comment type="caution">
    <text evidence="2">The sequence shown here is derived from an EMBL/GenBank/DDBJ whole genome shotgun (WGS) entry which is preliminary data.</text>
</comment>
<protein>
    <submittedName>
        <fullName evidence="2">Luciferase family protein</fullName>
    </submittedName>
</protein>
<evidence type="ECO:0000313" key="2">
    <source>
        <dbReference type="EMBL" id="MFC7192739.1"/>
    </source>
</evidence>
<feature type="domain" description="Luciferase" evidence="1">
    <location>
        <begin position="31"/>
        <end position="93"/>
    </location>
</feature>
<accession>A0ABD5YXJ5</accession>
<dbReference type="AlphaFoldDB" id="A0ABD5YXJ5"/>
<proteinExistence type="predicted"/>
<evidence type="ECO:0000313" key="3">
    <source>
        <dbReference type="Proteomes" id="UP001596417"/>
    </source>
</evidence>
<dbReference type="Pfam" id="PF17648">
    <property type="entry name" value="Luciferase"/>
    <property type="match status" value="1"/>
</dbReference>
<name>A0ABD5YXJ5_9EURY</name>
<sequence>MNSIESTVSAWSGVKVDSHDRGGGREFTLDGREIGHIHRDKLVDIPFTKPIRDVLLEENRAEKHHVMPDSGWVSYRVQSDEDIEGALWLLRVAYLYHVVTLQNHEEETSTVDVIDIDAALVELDMSDTLDAVFDEVRAA</sequence>
<organism evidence="2 3">
    <name type="scientific">Halocatena marina</name>
    <dbReference type="NCBI Taxonomy" id="2934937"/>
    <lineage>
        <taxon>Archaea</taxon>
        <taxon>Methanobacteriati</taxon>
        <taxon>Methanobacteriota</taxon>
        <taxon>Stenosarchaea group</taxon>
        <taxon>Halobacteria</taxon>
        <taxon>Halobacteriales</taxon>
        <taxon>Natronomonadaceae</taxon>
        <taxon>Halocatena</taxon>
    </lineage>
</organism>
<dbReference type="EMBL" id="JBHTAX010000005">
    <property type="protein sequence ID" value="MFC7192739.1"/>
    <property type="molecule type" value="Genomic_DNA"/>
</dbReference>
<dbReference type="InterPro" id="IPR040841">
    <property type="entry name" value="Luciferase_dom"/>
</dbReference>
<dbReference type="GeneID" id="76202438"/>
<dbReference type="Proteomes" id="UP001596417">
    <property type="component" value="Unassembled WGS sequence"/>
</dbReference>
<dbReference type="RefSeq" id="WP_248910749.1">
    <property type="nucleotide sequence ID" value="NZ_CP109981.1"/>
</dbReference>
<reference evidence="2 3" key="1">
    <citation type="journal article" date="2019" name="Int. J. Syst. Evol. Microbiol.">
        <title>The Global Catalogue of Microorganisms (GCM) 10K type strain sequencing project: providing services to taxonomists for standard genome sequencing and annotation.</title>
        <authorList>
            <consortium name="The Broad Institute Genomics Platform"/>
            <consortium name="The Broad Institute Genome Sequencing Center for Infectious Disease"/>
            <person name="Wu L."/>
            <person name="Ma J."/>
        </authorList>
    </citation>
    <scope>NUCLEOTIDE SEQUENCE [LARGE SCALE GENOMIC DNA]</scope>
    <source>
        <strain evidence="2 3">RDMS1</strain>
    </source>
</reference>
<gene>
    <name evidence="2" type="ORF">ACFQL7_24975</name>
</gene>